<protein>
    <recommendedName>
        <fullName evidence="3">F-box domain-containing protein</fullName>
    </recommendedName>
</protein>
<dbReference type="Gene3D" id="3.80.10.10">
    <property type="entry name" value="Ribonuclease Inhibitor"/>
    <property type="match status" value="1"/>
</dbReference>
<dbReference type="PANTHER" id="PTHR13318">
    <property type="entry name" value="PARTNER OF PAIRED, ISOFORM B-RELATED"/>
    <property type="match status" value="1"/>
</dbReference>
<dbReference type="Proteomes" id="UP001465976">
    <property type="component" value="Unassembled WGS sequence"/>
</dbReference>
<dbReference type="EMBL" id="JBAHYK010000210">
    <property type="protein sequence ID" value="KAL0576649.1"/>
    <property type="molecule type" value="Genomic_DNA"/>
</dbReference>
<keyword evidence="2" id="KW-1185">Reference proteome</keyword>
<gene>
    <name evidence="1" type="ORF">V5O48_005349</name>
</gene>
<evidence type="ECO:0000313" key="2">
    <source>
        <dbReference type="Proteomes" id="UP001465976"/>
    </source>
</evidence>
<sequence length="539" mass="60813">MRFTRSTHPSSVSLGAQDTRSPFSIEIYGEIAQHLSDADKLSLCLTSKSISSFVLPSLYSKLHLSGNECLTRIRFLLARPHLSRFVRELVLTPSSIKQGLKSSAGELELARAVELLAANLSSLEKFIWDGTEIPDDSLWLMLQKSCPLLRTVGTNIGTRPVDPNSQLFAFNDLLGFWLSTEVRDVDYSPNLELDHGEKLPSAFWDMLMHRSPNLQNLTLGYRGPTLHSRRSLDIAPIVAAKWPQLTSLTLENCRLEDSTEQVQDRIPTLPSFSAFVSSHQSLERLNVHGLPDLGYRQSLKRLKSLSCAISIGALPLAINTTIEELALTGEPYNGIALHALREYVSTLPNLKKLSLWMDFTTDTTNNPLASEYDQIHELRSLVAQCPRLESLTVMCSTKPKESFYLSEFSQALKGTNLKFVELWKCHRAGDESPALVAESLFREHVTLETITLRSVHGHRRRRSDSLRVMQTGIYRVRRAADGQPEHISADEKAGKWLPWLAGTVRSEVANRKPVPERRMIEKFWNRFRGYSTRLFYGAL</sequence>
<proteinExistence type="predicted"/>
<dbReference type="InterPro" id="IPR032675">
    <property type="entry name" value="LRR_dom_sf"/>
</dbReference>
<accession>A0ABR3FMM5</accession>
<evidence type="ECO:0000313" key="1">
    <source>
        <dbReference type="EMBL" id="KAL0576649.1"/>
    </source>
</evidence>
<organism evidence="1 2">
    <name type="scientific">Marasmius crinis-equi</name>
    <dbReference type="NCBI Taxonomy" id="585013"/>
    <lineage>
        <taxon>Eukaryota</taxon>
        <taxon>Fungi</taxon>
        <taxon>Dikarya</taxon>
        <taxon>Basidiomycota</taxon>
        <taxon>Agaricomycotina</taxon>
        <taxon>Agaricomycetes</taxon>
        <taxon>Agaricomycetidae</taxon>
        <taxon>Agaricales</taxon>
        <taxon>Marasmiineae</taxon>
        <taxon>Marasmiaceae</taxon>
        <taxon>Marasmius</taxon>
    </lineage>
</organism>
<reference evidence="1 2" key="1">
    <citation type="submission" date="2024-02" db="EMBL/GenBank/DDBJ databases">
        <title>A draft genome for the cacao thread blight pathogen Marasmius crinis-equi.</title>
        <authorList>
            <person name="Cohen S.P."/>
            <person name="Baruah I.K."/>
            <person name="Amoako-Attah I."/>
            <person name="Bukari Y."/>
            <person name="Meinhardt L.W."/>
            <person name="Bailey B.A."/>
        </authorList>
    </citation>
    <scope>NUCLEOTIDE SEQUENCE [LARGE SCALE GENOMIC DNA]</scope>
    <source>
        <strain evidence="1 2">GH-76</strain>
    </source>
</reference>
<evidence type="ECO:0008006" key="3">
    <source>
        <dbReference type="Google" id="ProtNLM"/>
    </source>
</evidence>
<name>A0ABR3FMM5_9AGAR</name>
<comment type="caution">
    <text evidence="1">The sequence shown here is derived from an EMBL/GenBank/DDBJ whole genome shotgun (WGS) entry which is preliminary data.</text>
</comment>
<dbReference type="SUPFAM" id="SSF52047">
    <property type="entry name" value="RNI-like"/>
    <property type="match status" value="1"/>
</dbReference>